<dbReference type="InterPro" id="IPR039426">
    <property type="entry name" value="TonB-dep_rcpt-like"/>
</dbReference>
<reference evidence="10 11" key="1">
    <citation type="journal article" date="2015" name="Science">
        <title>Genetic determinants of in vivo fitness and diet responsiveness in multiple human gut Bacteroides.</title>
        <authorList>
            <person name="Wu M."/>
            <person name="McNulty N.P."/>
            <person name="Rodionov D.A."/>
            <person name="Khoroshkin M.S."/>
            <person name="Griffin N.W."/>
            <person name="Cheng J."/>
            <person name="Latreille P."/>
            <person name="Kerstetter R.A."/>
            <person name="Terrapon N."/>
            <person name="Henrissat B."/>
            <person name="Osterman A.L."/>
            <person name="Gordon J.I."/>
        </authorList>
    </citation>
    <scope>NUCLEOTIDE SEQUENCE [LARGE SCALE GENOMIC DNA]</scope>
    <source>
        <strain evidence="10 11">WH2</strain>
    </source>
</reference>
<dbReference type="InterPro" id="IPR008969">
    <property type="entry name" value="CarboxyPept-like_regulatory"/>
</dbReference>
<dbReference type="Proteomes" id="UP000061809">
    <property type="component" value="Chromosome"/>
</dbReference>
<dbReference type="KEGG" id="bcel:BcellWH2_02522"/>
<name>A0A0P0GNR4_9BACE</name>
<dbReference type="AlphaFoldDB" id="A0A0P0GNR4"/>
<dbReference type="PROSITE" id="PS52016">
    <property type="entry name" value="TONB_DEPENDENT_REC_3"/>
    <property type="match status" value="1"/>
</dbReference>
<dbReference type="InterPro" id="IPR037066">
    <property type="entry name" value="Plug_dom_sf"/>
</dbReference>
<evidence type="ECO:0000259" key="9">
    <source>
        <dbReference type="Pfam" id="PF07715"/>
    </source>
</evidence>
<evidence type="ECO:0000256" key="6">
    <source>
        <dbReference type="ARBA" id="ARBA00023237"/>
    </source>
</evidence>
<feature type="domain" description="TonB-dependent receptor plug" evidence="9">
    <location>
        <begin position="119"/>
        <end position="225"/>
    </location>
</feature>
<keyword evidence="4 7" id="KW-0812">Transmembrane</keyword>
<comment type="similarity">
    <text evidence="7">Belongs to the TonB-dependent receptor family.</text>
</comment>
<keyword evidence="5 7" id="KW-0472">Membrane</keyword>
<dbReference type="Pfam" id="PF13715">
    <property type="entry name" value="CarbopepD_reg_2"/>
    <property type="match status" value="1"/>
</dbReference>
<dbReference type="InterPro" id="IPR023996">
    <property type="entry name" value="TonB-dep_OMP_SusC/RagA"/>
</dbReference>
<comment type="subcellular location">
    <subcellularLocation>
        <location evidence="1 7">Cell outer membrane</location>
        <topology evidence="1 7">Multi-pass membrane protein</topology>
    </subcellularLocation>
</comment>
<dbReference type="InterPro" id="IPR012910">
    <property type="entry name" value="Plug_dom"/>
</dbReference>
<evidence type="ECO:0000256" key="8">
    <source>
        <dbReference type="SAM" id="SignalP"/>
    </source>
</evidence>
<keyword evidence="2 7" id="KW-0813">Transport</keyword>
<organism evidence="10 11">
    <name type="scientific">Bacteroides cellulosilyticus</name>
    <dbReference type="NCBI Taxonomy" id="246787"/>
    <lineage>
        <taxon>Bacteria</taxon>
        <taxon>Pseudomonadati</taxon>
        <taxon>Bacteroidota</taxon>
        <taxon>Bacteroidia</taxon>
        <taxon>Bacteroidales</taxon>
        <taxon>Bacteroidaceae</taxon>
        <taxon>Bacteroides</taxon>
    </lineage>
</organism>
<dbReference type="EMBL" id="CP012801">
    <property type="protein sequence ID" value="ALJ59761.1"/>
    <property type="molecule type" value="Genomic_DNA"/>
</dbReference>
<keyword evidence="3 7" id="KW-1134">Transmembrane beta strand</keyword>
<keyword evidence="10" id="KW-0675">Receptor</keyword>
<gene>
    <name evidence="10" type="ORF">BcellWH2_02522</name>
</gene>
<keyword evidence="6 7" id="KW-0998">Cell outer membrane</keyword>
<dbReference type="FunFam" id="2.60.40.1120:FF:000003">
    <property type="entry name" value="Outer membrane protein Omp121"/>
    <property type="match status" value="1"/>
</dbReference>
<dbReference type="PATRIC" id="fig|246787.4.peg.2596"/>
<dbReference type="Gene3D" id="2.170.130.10">
    <property type="entry name" value="TonB-dependent receptor, plug domain"/>
    <property type="match status" value="1"/>
</dbReference>
<evidence type="ECO:0000256" key="4">
    <source>
        <dbReference type="ARBA" id="ARBA00022692"/>
    </source>
</evidence>
<dbReference type="NCBIfam" id="TIGR04057">
    <property type="entry name" value="SusC_RagA_signa"/>
    <property type="match status" value="1"/>
</dbReference>
<dbReference type="RefSeq" id="WP_029426179.1">
    <property type="nucleotide sequence ID" value="NZ_CP012801.1"/>
</dbReference>
<evidence type="ECO:0000256" key="5">
    <source>
        <dbReference type="ARBA" id="ARBA00023136"/>
    </source>
</evidence>
<evidence type="ECO:0000256" key="7">
    <source>
        <dbReference type="PROSITE-ProRule" id="PRU01360"/>
    </source>
</evidence>
<feature type="chain" id="PRO_5006047965" evidence="8">
    <location>
        <begin position="27"/>
        <end position="1027"/>
    </location>
</feature>
<evidence type="ECO:0000256" key="1">
    <source>
        <dbReference type="ARBA" id="ARBA00004571"/>
    </source>
</evidence>
<feature type="signal peptide" evidence="8">
    <location>
        <begin position="1"/>
        <end position="26"/>
    </location>
</feature>
<dbReference type="GO" id="GO:0009279">
    <property type="term" value="C:cell outer membrane"/>
    <property type="evidence" value="ECO:0007669"/>
    <property type="project" value="UniProtKB-SubCell"/>
</dbReference>
<dbReference type="FunFam" id="2.170.130.10:FF:000003">
    <property type="entry name" value="SusC/RagA family TonB-linked outer membrane protein"/>
    <property type="match status" value="1"/>
</dbReference>
<dbReference type="Pfam" id="PF07715">
    <property type="entry name" value="Plug"/>
    <property type="match status" value="1"/>
</dbReference>
<dbReference type="SUPFAM" id="SSF49464">
    <property type="entry name" value="Carboxypeptidase regulatory domain-like"/>
    <property type="match status" value="1"/>
</dbReference>
<dbReference type="Gene3D" id="2.40.170.20">
    <property type="entry name" value="TonB-dependent receptor, beta-barrel domain"/>
    <property type="match status" value="1"/>
</dbReference>
<dbReference type="SUPFAM" id="SSF56935">
    <property type="entry name" value="Porins"/>
    <property type="match status" value="1"/>
</dbReference>
<evidence type="ECO:0000313" key="10">
    <source>
        <dbReference type="EMBL" id="ALJ59761.1"/>
    </source>
</evidence>
<proteinExistence type="inferred from homology"/>
<dbReference type="NCBIfam" id="TIGR04056">
    <property type="entry name" value="OMP_RagA_SusC"/>
    <property type="match status" value="1"/>
</dbReference>
<evidence type="ECO:0000313" key="11">
    <source>
        <dbReference type="Proteomes" id="UP000061809"/>
    </source>
</evidence>
<protein>
    <submittedName>
        <fullName evidence="10">TonB dependent receptor</fullName>
    </submittedName>
</protein>
<sequence>MEKKSCFLKAFGIMLLCVLFTTQANAQEITVTGTVTDNFGPVIGASVVVDGTSNGCITDLDGKFSLTNVPSNGTLTFSYIGYQTQKIAVNGKSSINVKLAEDTQLLQEVVVVGYGVQRKSDLTGAVASVKAGDVLKSTPSGNVSDALQGRMAGVSVVSAGDPSSDQTIRIRGINSITADSEPLVVVDGFIGGSLKALNPADIQSIEVLKDASATAVYGSRGANGVILVTTKTPNKDRLTVSVNAFVNLKTVISKPDLLSPAEFAQLANAYGKEYNESQGKEAHVYYTPDQIAAFSSGKAGYNYIDHIFNSPGVAQNYEVSIAGGGEKTNFLASLRYESVEGAIKNSKNDAFNWRLKVDTKLKKWWKVGMNIYGNLNVSSGPRMTQYEGLLVSAINFPNTTSPTNEKGEYNNIYAIGGNPAYNPMGYINEIDGDTRRLVNNLQGYMDFNIIDGLTFRTQLGVTFTNSLAASSDNAKSYYYFKNTRTQATANSTFNWSWLNTNTLNYTKEFNKNHRINATAVLEQSYSNNFTLKGIANNMYFERLGANSLADSYSQNASSERVINTLLSGMFRVNYVLMDKYMVTASIRADGSSRLKDKWDYFPSAALAWNIKQEAFMQDVKAISQLKLRIGYGSVGNQAIEPYRIFSQMVPTQNADGSTSYTVGRPAAEYLKWERNDQINAGIDLGFFNGRLTLTADWYNKLSKDVLLEVQQPVHSGWDKLLKNACEIQNRGFEITIGADPISGKDWNWHTDVTLSHNKGTFKNIPTLDRTQIQAGQYENKVFKMIEGEKLGTFWGYTNLGVWKSDEVNQEVTVVKNGVETKGTYASIYKVVPGQEKLLDVNNDGTYNDDDQSIIGNGQPSFNWGWNNTLRYKDFDLSLFIIGFHGFDIYNVTDQSGYGNAVSGINTDVITPKRALLNRWTKENENTNIPGFVKLNQTTTGFNSRFVEKGDFIKVKSITLGYNLPKKACDKVFLNDLRLYFSVQNPFMITSYSGLDPEATLGSPLVSGVDWGCYPNSRNFLLGVNFSF</sequence>
<dbReference type="InterPro" id="IPR036942">
    <property type="entry name" value="Beta-barrel_TonB_sf"/>
</dbReference>
<evidence type="ECO:0000256" key="2">
    <source>
        <dbReference type="ARBA" id="ARBA00022448"/>
    </source>
</evidence>
<keyword evidence="8" id="KW-0732">Signal</keyword>
<accession>A0A0P0GNR4</accession>
<dbReference type="Gene3D" id="2.60.40.1120">
    <property type="entry name" value="Carboxypeptidase-like, regulatory domain"/>
    <property type="match status" value="1"/>
</dbReference>
<evidence type="ECO:0000256" key="3">
    <source>
        <dbReference type="ARBA" id="ARBA00022452"/>
    </source>
</evidence>
<dbReference type="InterPro" id="IPR023997">
    <property type="entry name" value="TonB-dep_OMP_SusC/RagA_CS"/>
</dbReference>